<accession>A0A7W6C709</accession>
<gene>
    <name evidence="1" type="ORF">GGR39_002363</name>
</gene>
<evidence type="ECO:0000313" key="2">
    <source>
        <dbReference type="Proteomes" id="UP000561459"/>
    </source>
</evidence>
<sequence length="119" mass="13230">MTPTIVFAEYDRVPEFVALSRSPLCRLPPFHVFRYMDVYSRVADRALDALRLAEQRGRPRAFARTFAVNDPVKFADAGFEGLIGSVSGTQGRYTLVMFPGFRVPIKIPAHSLMSAAHAA</sequence>
<organism evidence="1 2">
    <name type="scientific">Novosphingobium fluoreni</name>
    <dbReference type="NCBI Taxonomy" id="1391222"/>
    <lineage>
        <taxon>Bacteria</taxon>
        <taxon>Pseudomonadati</taxon>
        <taxon>Pseudomonadota</taxon>
        <taxon>Alphaproteobacteria</taxon>
        <taxon>Sphingomonadales</taxon>
        <taxon>Sphingomonadaceae</taxon>
        <taxon>Novosphingobium</taxon>
    </lineage>
</organism>
<proteinExistence type="predicted"/>
<protein>
    <submittedName>
        <fullName evidence="1">Uncharacterized protein</fullName>
    </submittedName>
</protein>
<evidence type="ECO:0000313" key="1">
    <source>
        <dbReference type="EMBL" id="MBB3940706.1"/>
    </source>
</evidence>
<keyword evidence="2" id="KW-1185">Reference proteome</keyword>
<dbReference type="Proteomes" id="UP000561459">
    <property type="component" value="Unassembled WGS sequence"/>
</dbReference>
<comment type="caution">
    <text evidence="1">The sequence shown here is derived from an EMBL/GenBank/DDBJ whole genome shotgun (WGS) entry which is preliminary data.</text>
</comment>
<dbReference type="EMBL" id="JACIDY010000005">
    <property type="protein sequence ID" value="MBB3940706.1"/>
    <property type="molecule type" value="Genomic_DNA"/>
</dbReference>
<reference evidence="1 2" key="1">
    <citation type="submission" date="2020-08" db="EMBL/GenBank/DDBJ databases">
        <title>Genomic Encyclopedia of Type Strains, Phase IV (KMG-IV): sequencing the most valuable type-strain genomes for metagenomic binning, comparative biology and taxonomic classification.</title>
        <authorList>
            <person name="Goeker M."/>
        </authorList>
    </citation>
    <scope>NUCLEOTIDE SEQUENCE [LARGE SCALE GENOMIC DNA]</scope>
    <source>
        <strain evidence="1 2">DSM 27568</strain>
    </source>
</reference>
<dbReference type="RefSeq" id="WP_183617293.1">
    <property type="nucleotide sequence ID" value="NZ_JACIDY010000005.1"/>
</dbReference>
<dbReference type="AlphaFoldDB" id="A0A7W6C709"/>
<name>A0A7W6C709_9SPHN</name>